<keyword evidence="2" id="KW-1003">Cell membrane</keyword>
<sequence length="176" mass="20141">MTFQHQLQFVIFCWLVGLVLSIVLYIFLKRLKFCNLNIINHFFCDIPPLVQISCSDTYFMKLLTSLVSGAVVPFPFMFIVITYIFILQAILKIPSTSGRKKAFSTCSSHLIVVCTYYGTLSTVYILPPRENSVNSNKGLSLLYILVTPLFNPLVYSLRNQDIRAAVIRSLKMLNWL</sequence>
<evidence type="ECO:0000256" key="13">
    <source>
        <dbReference type="SAM" id="Phobius"/>
    </source>
</evidence>
<evidence type="ECO:0000256" key="1">
    <source>
        <dbReference type="ARBA" id="ARBA00004651"/>
    </source>
</evidence>
<keyword evidence="8 13" id="KW-0472">Membrane</keyword>
<evidence type="ECO:0000256" key="7">
    <source>
        <dbReference type="ARBA" id="ARBA00023040"/>
    </source>
</evidence>
<evidence type="ECO:0000256" key="4">
    <source>
        <dbReference type="ARBA" id="ARBA00022692"/>
    </source>
</evidence>
<dbReference type="InterPro" id="IPR017452">
    <property type="entry name" value="GPCR_Rhodpsn_7TM"/>
</dbReference>
<gene>
    <name evidence="15" type="ORF">SPARVUS_LOCUS1698386</name>
</gene>
<evidence type="ECO:0000256" key="5">
    <source>
        <dbReference type="ARBA" id="ARBA00022725"/>
    </source>
</evidence>
<comment type="subcellular location">
    <subcellularLocation>
        <location evidence="1">Cell membrane</location>
        <topology evidence="1">Multi-pass membrane protein</topology>
    </subcellularLocation>
</comment>
<evidence type="ECO:0000256" key="11">
    <source>
        <dbReference type="ARBA" id="ARBA00023180"/>
    </source>
</evidence>
<keyword evidence="9" id="KW-1015">Disulfide bond</keyword>
<feature type="domain" description="G-protein coupled receptors family 1 profile" evidence="14">
    <location>
        <begin position="1"/>
        <end position="155"/>
    </location>
</feature>
<dbReference type="InterPro" id="IPR050939">
    <property type="entry name" value="Olfactory_GPCR1"/>
</dbReference>
<organism evidence="15 16">
    <name type="scientific">Staurois parvus</name>
    <dbReference type="NCBI Taxonomy" id="386267"/>
    <lineage>
        <taxon>Eukaryota</taxon>
        <taxon>Metazoa</taxon>
        <taxon>Chordata</taxon>
        <taxon>Craniata</taxon>
        <taxon>Vertebrata</taxon>
        <taxon>Euteleostomi</taxon>
        <taxon>Amphibia</taxon>
        <taxon>Batrachia</taxon>
        <taxon>Anura</taxon>
        <taxon>Neobatrachia</taxon>
        <taxon>Ranoidea</taxon>
        <taxon>Ranidae</taxon>
        <taxon>Staurois</taxon>
    </lineage>
</organism>
<reference evidence="15" key="1">
    <citation type="submission" date="2023-05" db="EMBL/GenBank/DDBJ databases">
        <authorList>
            <person name="Stuckert A."/>
        </authorList>
    </citation>
    <scope>NUCLEOTIDE SEQUENCE</scope>
</reference>
<evidence type="ECO:0000259" key="14">
    <source>
        <dbReference type="PROSITE" id="PS50262"/>
    </source>
</evidence>
<protein>
    <recommendedName>
        <fullName evidence="14">G-protein coupled receptors family 1 profile domain-containing protein</fullName>
    </recommendedName>
</protein>
<dbReference type="EMBL" id="CATNWA010001396">
    <property type="protein sequence ID" value="CAI9540142.1"/>
    <property type="molecule type" value="Genomic_DNA"/>
</dbReference>
<keyword evidence="7" id="KW-0297">G-protein coupled receptor</keyword>
<accession>A0ABN9AXX5</accession>
<evidence type="ECO:0000256" key="10">
    <source>
        <dbReference type="ARBA" id="ARBA00023170"/>
    </source>
</evidence>
<dbReference type="PANTHER" id="PTHR24242">
    <property type="entry name" value="G-PROTEIN COUPLED RECEPTOR"/>
    <property type="match status" value="1"/>
</dbReference>
<name>A0ABN9AXX5_9NEOB</name>
<dbReference type="PANTHER" id="PTHR24242:SF408">
    <property type="entry name" value="OLFACTORY RECEPTOR 11A1-LIKE"/>
    <property type="match status" value="1"/>
</dbReference>
<evidence type="ECO:0000256" key="8">
    <source>
        <dbReference type="ARBA" id="ARBA00023136"/>
    </source>
</evidence>
<evidence type="ECO:0000256" key="12">
    <source>
        <dbReference type="ARBA" id="ARBA00023224"/>
    </source>
</evidence>
<comment type="caution">
    <text evidence="15">The sequence shown here is derived from an EMBL/GenBank/DDBJ whole genome shotgun (WGS) entry which is preliminary data.</text>
</comment>
<feature type="transmembrane region" description="Helical" evidence="13">
    <location>
        <begin position="138"/>
        <end position="157"/>
    </location>
</feature>
<keyword evidence="5" id="KW-0552">Olfaction</keyword>
<keyword evidence="16" id="KW-1185">Reference proteome</keyword>
<keyword evidence="3" id="KW-0716">Sensory transduction</keyword>
<proteinExistence type="predicted"/>
<dbReference type="Pfam" id="PF13853">
    <property type="entry name" value="7tm_4"/>
    <property type="match status" value="1"/>
</dbReference>
<evidence type="ECO:0000256" key="2">
    <source>
        <dbReference type="ARBA" id="ARBA00022475"/>
    </source>
</evidence>
<dbReference type="Gene3D" id="1.20.1070.10">
    <property type="entry name" value="Rhodopsin 7-helix transmembrane proteins"/>
    <property type="match status" value="1"/>
</dbReference>
<keyword evidence="6 13" id="KW-1133">Transmembrane helix</keyword>
<keyword evidence="4 13" id="KW-0812">Transmembrane</keyword>
<evidence type="ECO:0000256" key="9">
    <source>
        <dbReference type="ARBA" id="ARBA00023157"/>
    </source>
</evidence>
<dbReference type="PROSITE" id="PS50262">
    <property type="entry name" value="G_PROTEIN_RECEP_F1_2"/>
    <property type="match status" value="1"/>
</dbReference>
<evidence type="ECO:0000256" key="3">
    <source>
        <dbReference type="ARBA" id="ARBA00022606"/>
    </source>
</evidence>
<dbReference type="SUPFAM" id="SSF81321">
    <property type="entry name" value="Family A G protein-coupled receptor-like"/>
    <property type="match status" value="1"/>
</dbReference>
<evidence type="ECO:0000313" key="15">
    <source>
        <dbReference type="EMBL" id="CAI9540142.1"/>
    </source>
</evidence>
<feature type="transmembrane region" description="Helical" evidence="13">
    <location>
        <begin position="70"/>
        <end position="91"/>
    </location>
</feature>
<feature type="transmembrane region" description="Helical" evidence="13">
    <location>
        <begin position="103"/>
        <end position="126"/>
    </location>
</feature>
<dbReference type="Proteomes" id="UP001162483">
    <property type="component" value="Unassembled WGS sequence"/>
</dbReference>
<keyword evidence="11" id="KW-0325">Glycoprotein</keyword>
<dbReference type="PRINTS" id="PR00245">
    <property type="entry name" value="OLFACTORYR"/>
</dbReference>
<dbReference type="InterPro" id="IPR000725">
    <property type="entry name" value="Olfact_rcpt"/>
</dbReference>
<feature type="transmembrane region" description="Helical" evidence="13">
    <location>
        <begin position="7"/>
        <end position="28"/>
    </location>
</feature>
<keyword evidence="12" id="KW-0807">Transducer</keyword>
<evidence type="ECO:0000313" key="16">
    <source>
        <dbReference type="Proteomes" id="UP001162483"/>
    </source>
</evidence>
<keyword evidence="10" id="KW-0675">Receptor</keyword>
<evidence type="ECO:0000256" key="6">
    <source>
        <dbReference type="ARBA" id="ARBA00022989"/>
    </source>
</evidence>